<feature type="region of interest" description="Disordered" evidence="1">
    <location>
        <begin position="660"/>
        <end position="716"/>
    </location>
</feature>
<dbReference type="EMBL" id="CM004387">
    <property type="protein sequence ID" value="OAY59647.1"/>
    <property type="molecule type" value="Genomic_DNA"/>
</dbReference>
<feature type="domain" description="Protein kinase" evidence="2">
    <location>
        <begin position="238"/>
        <end position="513"/>
    </location>
</feature>
<gene>
    <name evidence="3" type="ORF">MANES_01G048000v8</name>
</gene>
<dbReference type="Pfam" id="PF07714">
    <property type="entry name" value="PK_Tyr_Ser-Thr"/>
    <property type="match status" value="1"/>
</dbReference>
<reference evidence="4" key="1">
    <citation type="journal article" date="2016" name="Nat. Biotechnol.">
        <title>Sequencing wild and cultivated cassava and related species reveals extensive interspecific hybridization and genetic diversity.</title>
        <authorList>
            <person name="Bredeson J.V."/>
            <person name="Lyons J.B."/>
            <person name="Prochnik S.E."/>
            <person name="Wu G.A."/>
            <person name="Ha C.M."/>
            <person name="Edsinger-Gonzales E."/>
            <person name="Grimwood J."/>
            <person name="Schmutz J."/>
            <person name="Rabbi I.Y."/>
            <person name="Egesi C."/>
            <person name="Nauluvula P."/>
            <person name="Lebot V."/>
            <person name="Ndunguru J."/>
            <person name="Mkamilo G."/>
            <person name="Bart R.S."/>
            <person name="Setter T.L."/>
            <person name="Gleadow R.M."/>
            <person name="Kulakow P."/>
            <person name="Ferguson M.E."/>
            <person name="Rounsley S."/>
            <person name="Rokhsar D.S."/>
        </authorList>
    </citation>
    <scope>NUCLEOTIDE SEQUENCE [LARGE SCALE GENOMIC DNA]</scope>
    <source>
        <strain evidence="4">cv. AM560-2</strain>
    </source>
</reference>
<keyword evidence="4" id="KW-1185">Reference proteome</keyword>
<comment type="caution">
    <text evidence="3">The sequence shown here is derived from an EMBL/GenBank/DDBJ whole genome shotgun (WGS) entry which is preliminary data.</text>
</comment>
<dbReference type="AlphaFoldDB" id="A0A2C9WK75"/>
<dbReference type="Gene3D" id="1.10.510.10">
    <property type="entry name" value="Transferase(Phosphotransferase) domain 1"/>
    <property type="match status" value="1"/>
</dbReference>
<dbReference type="SUPFAM" id="SSF56112">
    <property type="entry name" value="Protein kinase-like (PK-like)"/>
    <property type="match status" value="1"/>
</dbReference>
<dbReference type="InterPro" id="IPR011009">
    <property type="entry name" value="Kinase-like_dom_sf"/>
</dbReference>
<dbReference type="InterPro" id="IPR001245">
    <property type="entry name" value="Ser-Thr/Tyr_kinase_cat_dom"/>
</dbReference>
<name>A0A2C9WK75_MANES</name>
<evidence type="ECO:0000256" key="1">
    <source>
        <dbReference type="SAM" id="MobiDB-lite"/>
    </source>
</evidence>
<dbReference type="InterPro" id="IPR010632">
    <property type="entry name" value="DUF1221"/>
</dbReference>
<dbReference type="STRING" id="3983.A0A2C9WK75"/>
<dbReference type="PROSITE" id="PS50011">
    <property type="entry name" value="PROTEIN_KINASE_DOM"/>
    <property type="match status" value="1"/>
</dbReference>
<dbReference type="InterPro" id="IPR000719">
    <property type="entry name" value="Prot_kinase_dom"/>
</dbReference>
<organism evidence="3 4">
    <name type="scientific">Manihot esculenta</name>
    <name type="common">Cassava</name>
    <name type="synonym">Jatropha manihot</name>
    <dbReference type="NCBI Taxonomy" id="3983"/>
    <lineage>
        <taxon>Eukaryota</taxon>
        <taxon>Viridiplantae</taxon>
        <taxon>Streptophyta</taxon>
        <taxon>Embryophyta</taxon>
        <taxon>Tracheophyta</taxon>
        <taxon>Spermatophyta</taxon>
        <taxon>Magnoliopsida</taxon>
        <taxon>eudicotyledons</taxon>
        <taxon>Gunneridae</taxon>
        <taxon>Pentapetalae</taxon>
        <taxon>rosids</taxon>
        <taxon>fabids</taxon>
        <taxon>Malpighiales</taxon>
        <taxon>Euphorbiaceae</taxon>
        <taxon>Crotonoideae</taxon>
        <taxon>Manihoteae</taxon>
        <taxon>Manihot</taxon>
    </lineage>
</organism>
<dbReference type="PANTHER" id="PTHR44329">
    <property type="entry name" value="SERINE/THREONINE-PROTEIN KINASE TNNI3K-RELATED"/>
    <property type="match status" value="1"/>
</dbReference>
<dbReference type="GO" id="GO:0005737">
    <property type="term" value="C:cytoplasm"/>
    <property type="evidence" value="ECO:0000318"/>
    <property type="project" value="GO_Central"/>
</dbReference>
<dbReference type="Proteomes" id="UP000091857">
    <property type="component" value="Chromosome 1"/>
</dbReference>
<dbReference type="OrthoDB" id="4062651at2759"/>
<evidence type="ECO:0000259" key="2">
    <source>
        <dbReference type="PROSITE" id="PS50011"/>
    </source>
</evidence>
<dbReference type="PANTHER" id="PTHR44329:SF260">
    <property type="entry name" value="PROTEIN KINASE DOMAIN-CONTAINING PROTEIN"/>
    <property type="match status" value="1"/>
</dbReference>
<accession>A0A2C9WK75</accession>
<dbReference type="Gramene" id="Manes.01G048000.1.v8.1">
    <property type="protein sequence ID" value="Manes.01G048000.1.v8.1.CDS"/>
    <property type="gene ID" value="Manes.01G048000.v8.1"/>
</dbReference>
<dbReference type="GO" id="GO:0005524">
    <property type="term" value="F:ATP binding"/>
    <property type="evidence" value="ECO:0007669"/>
    <property type="project" value="InterPro"/>
</dbReference>
<dbReference type="OMA" id="HNVLWCV"/>
<dbReference type="FunFam" id="1.10.510.10:FF:000778">
    <property type="entry name" value="Kinase family protein"/>
    <property type="match status" value="1"/>
</dbReference>
<evidence type="ECO:0000313" key="4">
    <source>
        <dbReference type="Proteomes" id="UP000091857"/>
    </source>
</evidence>
<dbReference type="GO" id="GO:0007165">
    <property type="term" value="P:signal transduction"/>
    <property type="evidence" value="ECO:0000318"/>
    <property type="project" value="GO_Central"/>
</dbReference>
<dbReference type="GO" id="GO:0004672">
    <property type="term" value="F:protein kinase activity"/>
    <property type="evidence" value="ECO:0000318"/>
    <property type="project" value="GO_Central"/>
</dbReference>
<proteinExistence type="predicted"/>
<dbReference type="Pfam" id="PF06760">
    <property type="entry name" value="DUF1221"/>
    <property type="match status" value="1"/>
</dbReference>
<sequence length="716" mass="81794">MEQFRQMGEVLGSLKALMVLQDDIQINQKQCCLLHNIFTLAFNTIAEEIKQNLKLEEKNTKWKPLEEPLRELHRVFKEGEFYVRRCLDSKDWWGKVVSLHQNKDSVEFHIYNLFSIFPAVIEAIETAGEISGLDQEEMQKKRVMLVKKYDRSWKDPKLFQWRFGKQYLVSREICSQIESAMREDGWQLVEAIKQKIKAGSLTKNEQGLGDVLLKKLNGQLLVNRKLPPSSILLGSQDYQVRRRLGGNSQFKEIQWLGESYALRHFFEDIVPLSSEITNLLSLSHPNIVQYLCGFYDEEKKECFLVMELMSKDLHALMKENSSSRRQVLFPLPIVVDIMLQIARAMEFLHSQKLYVGDLNPTNIFLKPRKCIEGYFHVKVSGFGLTSIENSPSRHASSNNQNAFDPCIWYAPEVLAENEQKGTSSMHKYSEKANVYSFGMLCFELLTGKLPFEDGHLQGDQMSKNIRAGERPLFPSLSPKFLVNLTKKCWHNDPSFRPSFSSICRVLRYIKKFLVMKPSDGQLVMQSPPVDYSELETGFLKKHSEEVNCGVASVSQIPFQMFVYRLIEREKTCLSVKHSEETSDGTSNGGDENTSVVEDPIAQAPAMDARSVGSDMKTVCFDMKSICTEDPDRKIPFDLRSIRSEPSEKKIVLRKLATNVKVKRTSGKPKTPVSAKSSPWSRPGHTLQGSREKPLSMSSPSRSKHRSNGQAVAFEKS</sequence>
<protein>
    <recommendedName>
        <fullName evidence="2">Protein kinase domain-containing protein</fullName>
    </recommendedName>
</protein>
<evidence type="ECO:0000313" key="3">
    <source>
        <dbReference type="EMBL" id="OAY59647.1"/>
    </source>
</evidence>
<dbReference type="InterPro" id="IPR051681">
    <property type="entry name" value="Ser/Thr_Kinases-Pseudokinases"/>
</dbReference>